<dbReference type="InterPro" id="IPR011644">
    <property type="entry name" value="Heme_NO-bd"/>
</dbReference>
<feature type="domain" description="Heme NO-binding" evidence="1">
    <location>
        <begin position="2"/>
        <end position="155"/>
    </location>
</feature>
<reference evidence="2 3" key="1">
    <citation type="journal article" date="2011" name="BMC Genomics">
        <title>Comparative genome analysis and genome-guided physiological analysis of Roseobacter litoralis.</title>
        <authorList>
            <person name="Kalhoefer D."/>
            <person name="Thole S."/>
            <person name="Voget S."/>
            <person name="Lehmann R."/>
            <person name="Liesegang H."/>
            <person name="Wollher A."/>
            <person name="Daniel R."/>
            <person name="Simon M."/>
            <person name="Brinkhoff T."/>
        </authorList>
    </citation>
    <scope>NUCLEOTIDE SEQUENCE [LARGE SCALE GENOMIC DNA]</scope>
    <source>
        <strain evidence="3">ATCC 49566 / DSM 6996 / JCM 21268 / NBRC 15278 / OCh 149</strain>
    </source>
</reference>
<evidence type="ECO:0000259" key="1">
    <source>
        <dbReference type="Pfam" id="PF07700"/>
    </source>
</evidence>
<dbReference type="SUPFAM" id="SSF111126">
    <property type="entry name" value="Ligand-binding domain in the NO signalling and Golgi transport"/>
    <property type="match status" value="1"/>
</dbReference>
<keyword evidence="3" id="KW-1185">Reference proteome</keyword>
<dbReference type="Pfam" id="PF07700">
    <property type="entry name" value="HNOB"/>
    <property type="match status" value="1"/>
</dbReference>
<dbReference type="Proteomes" id="UP000001353">
    <property type="component" value="Chromosome"/>
</dbReference>
<dbReference type="InterPro" id="IPR038158">
    <property type="entry name" value="H-NOX_domain_sf"/>
</dbReference>
<dbReference type="PANTHER" id="PTHR45655:SF13">
    <property type="entry name" value="SOLUBLE GUANYLATE CYCLASE GCY-32-RELATED"/>
    <property type="match status" value="1"/>
</dbReference>
<name>F7ZKZ6_ROSLO</name>
<dbReference type="OrthoDB" id="981203at2"/>
<dbReference type="RefSeq" id="WP_013961934.1">
    <property type="nucleotide sequence ID" value="NC_015730.1"/>
</dbReference>
<dbReference type="GO" id="GO:0020037">
    <property type="term" value="F:heme binding"/>
    <property type="evidence" value="ECO:0007669"/>
    <property type="project" value="InterPro"/>
</dbReference>
<dbReference type="InterPro" id="IPR024096">
    <property type="entry name" value="NO_sig/Golgi_transp_ligand-bd"/>
</dbReference>
<accession>F7ZKZ6</accession>
<organism evidence="2 3">
    <name type="scientific">Roseobacter litoralis (strain ATCC 49566 / DSM 6996 / JCM 21268 / NBRC 15278 / OCh 149)</name>
    <dbReference type="NCBI Taxonomy" id="391595"/>
    <lineage>
        <taxon>Bacteria</taxon>
        <taxon>Pseudomonadati</taxon>
        <taxon>Pseudomonadota</taxon>
        <taxon>Alphaproteobacteria</taxon>
        <taxon>Rhodobacterales</taxon>
        <taxon>Roseobacteraceae</taxon>
        <taxon>Roseobacter</taxon>
    </lineage>
</organism>
<evidence type="ECO:0000313" key="3">
    <source>
        <dbReference type="Proteomes" id="UP000001353"/>
    </source>
</evidence>
<dbReference type="STRING" id="391595.RLO149_c020240"/>
<sequence length="195" mass="22306">MHGLINCGIQRFVIDSYGDAKWREVTHHARLPFTDFEAMWIYDDELTPRVLASVCQVLDRPQDDLLEDIGTYLVSHTNVQALRRLLRFGGVTFVEFLHSLDYLPDRARLAVSNLELPRLELFEETDERYSLHCYSVNAGWGFLFMGVLRAMADDYGVLAYLEHKGVQDGCEVVEITLLETEFAAGRDFDLGAKRA</sequence>
<gene>
    <name evidence="2" type="ordered locus">RLO149_c020240</name>
</gene>
<evidence type="ECO:0000313" key="2">
    <source>
        <dbReference type="EMBL" id="AEI94007.1"/>
    </source>
</evidence>
<proteinExistence type="predicted"/>
<dbReference type="EMBL" id="CP002623">
    <property type="protein sequence ID" value="AEI94007.1"/>
    <property type="molecule type" value="Genomic_DNA"/>
</dbReference>
<dbReference type="HOGENOM" id="CLU_079260_0_1_5"/>
<dbReference type="Gene3D" id="3.90.1520.10">
    <property type="entry name" value="H-NOX domain"/>
    <property type="match status" value="1"/>
</dbReference>
<dbReference type="eggNOG" id="COG1060">
    <property type="taxonomic scope" value="Bacteria"/>
</dbReference>
<dbReference type="PANTHER" id="PTHR45655">
    <property type="entry name" value="GUANYLATE CYCLASE SOLUBLE SUBUNIT BETA-2"/>
    <property type="match status" value="1"/>
</dbReference>
<dbReference type="AlphaFoldDB" id="F7ZKZ6"/>
<dbReference type="KEGG" id="rli:RLO149_c020240"/>
<protein>
    <submittedName>
        <fullName evidence="2">Heme NO binding protein</fullName>
    </submittedName>
</protein>